<dbReference type="AlphaFoldDB" id="A0A2Z6GBC7"/>
<name>A0A2Z6GBC7_9PROT</name>
<dbReference type="Proteomes" id="UP000033070">
    <property type="component" value="Chromosome"/>
</dbReference>
<dbReference type="STRING" id="1188319.OYT1_01926"/>
<dbReference type="OrthoDB" id="5460234at2"/>
<dbReference type="NCBIfam" id="TIGR01563">
    <property type="entry name" value="gp16_SPP1"/>
    <property type="match status" value="1"/>
</dbReference>
<dbReference type="Gene3D" id="2.40.10.270">
    <property type="entry name" value="Bacteriophage SPP1 head-tail adaptor protein"/>
    <property type="match status" value="1"/>
</dbReference>
<dbReference type="RefSeq" id="WP_062627092.1">
    <property type="nucleotide sequence ID" value="NZ_AP018738.1"/>
</dbReference>
<evidence type="ECO:0000313" key="1">
    <source>
        <dbReference type="EMBL" id="BBE50823.1"/>
    </source>
</evidence>
<dbReference type="KEGG" id="fam:OYT1_ch1266"/>
<gene>
    <name evidence="1" type="ORF">OYT1_ch1266</name>
</gene>
<accession>A0A2Z6GBC7</accession>
<dbReference type="InterPro" id="IPR008767">
    <property type="entry name" value="Phage_SPP1_head-tail_adaptor"/>
</dbReference>
<dbReference type="InterPro" id="IPR038666">
    <property type="entry name" value="SSP1_head-tail_sf"/>
</dbReference>
<dbReference type="EMBL" id="AP018738">
    <property type="protein sequence ID" value="BBE50823.1"/>
    <property type="molecule type" value="Genomic_DNA"/>
</dbReference>
<reference evidence="1 2" key="1">
    <citation type="submission" date="2018-06" db="EMBL/GenBank/DDBJ databases">
        <title>OYT1 Genome Sequencing.</title>
        <authorList>
            <person name="Kato S."/>
            <person name="Itoh T."/>
            <person name="Ohkuma M."/>
        </authorList>
    </citation>
    <scope>NUCLEOTIDE SEQUENCE [LARGE SCALE GENOMIC DNA]</scope>
    <source>
        <strain evidence="1 2">OYT1</strain>
    </source>
</reference>
<sequence>MSVRVSAGRLDRRITLQQKTITRGNLGGHQEVWTDIATVWAEVRELSGREIFNAKAVGSSATRMITLRHRADVHADQRVVFSDGRIARIEWLRRTERHEYLELYCLDLDD</sequence>
<organism evidence="1 2">
    <name type="scientific">Ferriphaselus amnicola</name>
    <dbReference type="NCBI Taxonomy" id="1188319"/>
    <lineage>
        <taxon>Bacteria</taxon>
        <taxon>Pseudomonadati</taxon>
        <taxon>Pseudomonadota</taxon>
        <taxon>Betaproteobacteria</taxon>
        <taxon>Nitrosomonadales</taxon>
        <taxon>Gallionellaceae</taxon>
        <taxon>Ferriphaselus</taxon>
    </lineage>
</organism>
<proteinExistence type="predicted"/>
<evidence type="ECO:0000313" key="2">
    <source>
        <dbReference type="Proteomes" id="UP000033070"/>
    </source>
</evidence>
<protein>
    <submittedName>
        <fullName evidence="1">Head-tail adaptor</fullName>
    </submittedName>
</protein>
<keyword evidence="2" id="KW-1185">Reference proteome</keyword>
<dbReference type="Pfam" id="PF05521">
    <property type="entry name" value="Phage_HCP"/>
    <property type="match status" value="1"/>
</dbReference>